<evidence type="ECO:0000313" key="11">
    <source>
        <dbReference type="EMBL" id="KAJ8969865.1"/>
    </source>
</evidence>
<dbReference type="GO" id="GO:0006582">
    <property type="term" value="P:melanin metabolic process"/>
    <property type="evidence" value="ECO:0007669"/>
    <property type="project" value="UniProtKB-ARBA"/>
</dbReference>
<dbReference type="Gene3D" id="1.20.1370.10">
    <property type="entry name" value="Hemocyanin, N-terminal domain"/>
    <property type="match status" value="1"/>
</dbReference>
<keyword evidence="12" id="KW-1185">Reference proteome</keyword>
<dbReference type="InterPro" id="IPR014756">
    <property type="entry name" value="Ig_E-set"/>
</dbReference>
<evidence type="ECO:0000259" key="10">
    <source>
        <dbReference type="PROSITE" id="PS00498"/>
    </source>
</evidence>
<comment type="caution">
    <text evidence="11">The sequence shown here is derived from an EMBL/GenBank/DDBJ whole genome shotgun (WGS) entry which is preliminary data.</text>
</comment>
<protein>
    <recommendedName>
        <fullName evidence="10">Tyrosinase copper-binding domain-containing protein</fullName>
    </recommendedName>
</protein>
<evidence type="ECO:0000313" key="12">
    <source>
        <dbReference type="Proteomes" id="UP001162156"/>
    </source>
</evidence>
<evidence type="ECO:0000256" key="1">
    <source>
        <dbReference type="ARBA" id="ARBA00001973"/>
    </source>
</evidence>
<dbReference type="InterPro" id="IPR005203">
    <property type="entry name" value="Hemocyanin_C"/>
</dbReference>
<keyword evidence="5" id="KW-0479">Metal-binding</keyword>
<dbReference type="SUPFAM" id="SSF81296">
    <property type="entry name" value="E set domains"/>
    <property type="match status" value="1"/>
</dbReference>
<keyword evidence="7" id="KW-0186">Copper</keyword>
<dbReference type="InterPro" id="IPR008922">
    <property type="entry name" value="Di-copper_centre_dom_sf"/>
</dbReference>
<accession>A0AAV8ZRJ7</accession>
<feature type="non-terminal residue" evidence="11">
    <location>
        <position position="1"/>
    </location>
</feature>
<dbReference type="Gene3D" id="1.10.1280.10">
    <property type="entry name" value="Di-copper center containing domain from catechol oxidase"/>
    <property type="match status" value="1"/>
</dbReference>
<keyword evidence="4" id="KW-0964">Secreted</keyword>
<dbReference type="PROSITE" id="PS00498">
    <property type="entry name" value="TYROSINASE_2"/>
    <property type="match status" value="1"/>
</dbReference>
<dbReference type="InterPro" id="IPR000896">
    <property type="entry name" value="Hemocyanin/hexamerin_mid_dom"/>
</dbReference>
<dbReference type="PANTHER" id="PTHR11511">
    <property type="entry name" value="LARVAL STORAGE PROTEIN/PHENOLOXIDASE"/>
    <property type="match status" value="1"/>
</dbReference>
<dbReference type="GO" id="GO:0004503">
    <property type="term" value="F:tyrosinase activity"/>
    <property type="evidence" value="ECO:0007669"/>
    <property type="project" value="UniProtKB-ARBA"/>
</dbReference>
<organism evidence="11 12">
    <name type="scientific">Rhamnusium bicolor</name>
    <dbReference type="NCBI Taxonomy" id="1586634"/>
    <lineage>
        <taxon>Eukaryota</taxon>
        <taxon>Metazoa</taxon>
        <taxon>Ecdysozoa</taxon>
        <taxon>Arthropoda</taxon>
        <taxon>Hexapoda</taxon>
        <taxon>Insecta</taxon>
        <taxon>Pterygota</taxon>
        <taxon>Neoptera</taxon>
        <taxon>Endopterygota</taxon>
        <taxon>Coleoptera</taxon>
        <taxon>Polyphaga</taxon>
        <taxon>Cucujiformia</taxon>
        <taxon>Chrysomeloidea</taxon>
        <taxon>Cerambycidae</taxon>
        <taxon>Lepturinae</taxon>
        <taxon>Rhagiini</taxon>
        <taxon>Rhamnusium</taxon>
    </lineage>
</organism>
<evidence type="ECO:0000256" key="2">
    <source>
        <dbReference type="ARBA" id="ARBA00004613"/>
    </source>
</evidence>
<dbReference type="PANTHER" id="PTHR11511:SF4">
    <property type="entry name" value="PHENOLOXIDASE 2-RELATED"/>
    <property type="match status" value="1"/>
</dbReference>
<name>A0AAV8ZRJ7_9CUCU</name>
<dbReference type="Pfam" id="PF03723">
    <property type="entry name" value="Hemocyanin_C"/>
    <property type="match status" value="1"/>
</dbReference>
<dbReference type="GO" id="GO:0005576">
    <property type="term" value="C:extracellular region"/>
    <property type="evidence" value="ECO:0007669"/>
    <property type="project" value="UniProtKB-SubCell"/>
</dbReference>
<dbReference type="SUPFAM" id="SSF48056">
    <property type="entry name" value="Di-copper centre-containing domain"/>
    <property type="match status" value="1"/>
</dbReference>
<dbReference type="Gene3D" id="2.60.40.1520">
    <property type="entry name" value="Hemocyanin, C-terminal domain"/>
    <property type="match status" value="1"/>
</dbReference>
<sequence length="571" mass="66298">VRNVEDLLAVAIYAREHLNPQLFSYAYAVALLHRPDTQKLPIPSVVHNFPDKFVENRVIGRAREETPIEIPKDYTASDLEDEHRLHYFREDIGVNLHHWHWHQVYPNQGPKEVVNKNRRGELFYYMHQQIIARYNFDRLANNLKRVERLQEWNAPIKEAYFPKLDRLVSKRAYSGRVSESKMQNLSRAVDGSFVDLQDLERWRDAILDAIHKGVVRDPKNKEIPLTEFEGIDILGNIVEASDISINKQLYGNLHNQGHNIISLIHDPDGRHLEESGVMGDVATAMRDPVFYRWHAFIDSILRKFKDTLPRYTEDKLNNPGIEVLDVNIKTDGADPNVLNTFWQRSDVNISKGLDFQATGSVFVRITHLQHKDFEYEITVDNKSGGNKQGTCRIFLAPKNDERGNPWQFREQKNIFVEMDKFTVNLKQGTNTILRRSPETSVTIPFERTYRDISKAPEKGDEKALFNFCGCGWPHNLLVPKGTSEGMPCELFVMISNYDDDKIDQNTEGECNDAYSYCGIKDKLYPDRRSMGYPFDRQPRDGVKTLQEFLTPNMRVREITIKFENRIFTPKA</sequence>
<dbReference type="InterPro" id="IPR002227">
    <property type="entry name" value="Tyrosinase_Cu-bd"/>
</dbReference>
<evidence type="ECO:0000256" key="8">
    <source>
        <dbReference type="ARBA" id="ARBA00023033"/>
    </source>
</evidence>
<keyword evidence="6" id="KW-0560">Oxidoreductase</keyword>
<evidence type="ECO:0000256" key="4">
    <source>
        <dbReference type="ARBA" id="ARBA00022525"/>
    </source>
</evidence>
<comment type="subcellular location">
    <subcellularLocation>
        <location evidence="2">Secreted</location>
    </subcellularLocation>
</comment>
<dbReference type="PROSITE" id="PS00210">
    <property type="entry name" value="HEMOCYANIN_2"/>
    <property type="match status" value="1"/>
</dbReference>
<evidence type="ECO:0000256" key="6">
    <source>
        <dbReference type="ARBA" id="ARBA00023002"/>
    </source>
</evidence>
<comment type="cofactor">
    <cofactor evidence="1">
        <name>Cu(2+)</name>
        <dbReference type="ChEBI" id="CHEBI:29036"/>
    </cofactor>
</comment>
<feature type="domain" description="Tyrosinase copper-binding" evidence="10">
    <location>
        <begin position="287"/>
        <end position="298"/>
    </location>
</feature>
<dbReference type="InterPro" id="IPR037020">
    <property type="entry name" value="Hemocyanin_C_sf"/>
</dbReference>
<evidence type="ECO:0000256" key="3">
    <source>
        <dbReference type="ARBA" id="ARBA00009928"/>
    </source>
</evidence>
<dbReference type="Pfam" id="PF00372">
    <property type="entry name" value="Hemocyanin_M"/>
    <property type="match status" value="1"/>
</dbReference>
<dbReference type="InterPro" id="IPR013788">
    <property type="entry name" value="Hemocyanin/hexamerin"/>
</dbReference>
<dbReference type="AlphaFoldDB" id="A0AAV8ZRJ7"/>
<dbReference type="Proteomes" id="UP001162156">
    <property type="component" value="Unassembled WGS sequence"/>
</dbReference>
<evidence type="ECO:0000256" key="5">
    <source>
        <dbReference type="ARBA" id="ARBA00022723"/>
    </source>
</evidence>
<dbReference type="Pfam" id="PF03722">
    <property type="entry name" value="Hemocyanin_N"/>
    <property type="match status" value="1"/>
</dbReference>
<evidence type="ECO:0000256" key="9">
    <source>
        <dbReference type="ARBA" id="ARBA00023157"/>
    </source>
</evidence>
<evidence type="ECO:0000256" key="7">
    <source>
        <dbReference type="ARBA" id="ARBA00023008"/>
    </source>
</evidence>
<dbReference type="FunFam" id="2.60.40.1520:FF:000001">
    <property type="entry name" value="Hemocyanin subunit 2"/>
    <property type="match status" value="1"/>
</dbReference>
<dbReference type="GO" id="GO:0046872">
    <property type="term" value="F:metal ion binding"/>
    <property type="evidence" value="ECO:0007669"/>
    <property type="project" value="UniProtKB-KW"/>
</dbReference>
<reference evidence="11" key="1">
    <citation type="journal article" date="2023" name="Insect Mol. Biol.">
        <title>Genome sequencing provides insights into the evolution of gene families encoding plant cell wall-degrading enzymes in longhorned beetles.</title>
        <authorList>
            <person name="Shin N.R."/>
            <person name="Okamura Y."/>
            <person name="Kirsch R."/>
            <person name="Pauchet Y."/>
        </authorList>
    </citation>
    <scope>NUCLEOTIDE SEQUENCE</scope>
    <source>
        <strain evidence="11">RBIC_L_NR</strain>
    </source>
</reference>
<dbReference type="EMBL" id="JANEYF010000439">
    <property type="protein sequence ID" value="KAJ8969865.1"/>
    <property type="molecule type" value="Genomic_DNA"/>
</dbReference>
<gene>
    <name evidence="11" type="ORF">NQ314_001549</name>
</gene>
<comment type="similarity">
    <text evidence="3">Belongs to the tyrosinase family.</text>
</comment>
<dbReference type="SUPFAM" id="SSF48050">
    <property type="entry name" value="Hemocyanin, N-terminal domain"/>
    <property type="match status" value="1"/>
</dbReference>
<proteinExistence type="inferred from homology"/>
<dbReference type="PROSITE" id="PS00209">
    <property type="entry name" value="HEMOCYANIN_1"/>
    <property type="match status" value="1"/>
</dbReference>
<dbReference type="PRINTS" id="PR00187">
    <property type="entry name" value="HAEMOCYANIN"/>
</dbReference>
<keyword evidence="9" id="KW-1015">Disulfide bond</keyword>
<dbReference type="InterPro" id="IPR036697">
    <property type="entry name" value="Hemocyanin_N_sf"/>
</dbReference>
<dbReference type="InterPro" id="IPR005204">
    <property type="entry name" value="Hemocyanin_N"/>
</dbReference>
<keyword evidence="8" id="KW-0503">Monooxygenase</keyword>